<evidence type="ECO:0000313" key="3">
    <source>
        <dbReference type="Proteomes" id="UP000276888"/>
    </source>
</evidence>
<feature type="domain" description="AB hydrolase-1" evidence="1">
    <location>
        <begin position="38"/>
        <end position="250"/>
    </location>
</feature>
<dbReference type="OrthoDB" id="63519at2"/>
<gene>
    <name evidence="2" type="ORF">CVS47_03126</name>
</gene>
<dbReference type="InterPro" id="IPR050471">
    <property type="entry name" value="AB_hydrolase"/>
</dbReference>
<organism evidence="2 3">
    <name type="scientific">Microbacterium lemovicicum</name>
    <dbReference type="NCBI Taxonomy" id="1072463"/>
    <lineage>
        <taxon>Bacteria</taxon>
        <taxon>Bacillati</taxon>
        <taxon>Actinomycetota</taxon>
        <taxon>Actinomycetes</taxon>
        <taxon>Micrococcales</taxon>
        <taxon>Microbacteriaceae</taxon>
        <taxon>Microbacterium</taxon>
    </lineage>
</organism>
<dbReference type="EMBL" id="CP031423">
    <property type="protein sequence ID" value="AZS38469.1"/>
    <property type="molecule type" value="Genomic_DNA"/>
</dbReference>
<dbReference type="PANTHER" id="PTHR43433">
    <property type="entry name" value="HYDROLASE, ALPHA/BETA FOLD FAMILY PROTEIN"/>
    <property type="match status" value="1"/>
</dbReference>
<dbReference type="InterPro" id="IPR029058">
    <property type="entry name" value="AB_hydrolase_fold"/>
</dbReference>
<dbReference type="AlphaFoldDB" id="A0A3S9WEF1"/>
<evidence type="ECO:0000259" key="1">
    <source>
        <dbReference type="Pfam" id="PF12697"/>
    </source>
</evidence>
<dbReference type="KEGG" id="mlv:CVS47_03126"/>
<accession>A0A3S9WEF1</accession>
<dbReference type="Gene3D" id="3.40.50.1820">
    <property type="entry name" value="alpha/beta hydrolase"/>
    <property type="match status" value="1"/>
</dbReference>
<dbReference type="SUPFAM" id="SSF53474">
    <property type="entry name" value="alpha/beta-Hydrolases"/>
    <property type="match status" value="1"/>
</dbReference>
<dbReference type="InterPro" id="IPR000073">
    <property type="entry name" value="AB_hydrolase_1"/>
</dbReference>
<dbReference type="PANTHER" id="PTHR43433:SF5">
    <property type="entry name" value="AB HYDROLASE-1 DOMAIN-CONTAINING PROTEIN"/>
    <property type="match status" value="1"/>
</dbReference>
<dbReference type="Proteomes" id="UP000276888">
    <property type="component" value="Chromosome"/>
</dbReference>
<dbReference type="Pfam" id="PF12697">
    <property type="entry name" value="Abhydrolase_6"/>
    <property type="match status" value="1"/>
</dbReference>
<sequence length="263" mass="27303">METTTSADGTRIAFQRTGDGPPVVILGGAFSRASDGQGLADALAIHGFGAVTVDRRGRGESGDRRGSQPEDEVADVAAVMDAVGGRAAVLGHSSGAVLALYAASLGVPVRALFLSEPPFRFGHDDPDPALADRLQELVDAGDPGEAVSLFQLEGVELPREMVESIRRSEMFPALVPLAPSTVYDALLTARLSTPTSAMRNVSAPVTILRGEQTFPMLVTAADQLAEAIPAAELVIVPESVMHRPDPAATARVISERISAGDAG</sequence>
<protein>
    <recommendedName>
        <fullName evidence="1">AB hydrolase-1 domain-containing protein</fullName>
    </recommendedName>
</protein>
<keyword evidence="3" id="KW-1185">Reference proteome</keyword>
<proteinExistence type="predicted"/>
<evidence type="ECO:0000313" key="2">
    <source>
        <dbReference type="EMBL" id="AZS38469.1"/>
    </source>
</evidence>
<name>A0A3S9WEF1_9MICO</name>
<dbReference type="GO" id="GO:0003824">
    <property type="term" value="F:catalytic activity"/>
    <property type="evidence" value="ECO:0007669"/>
    <property type="project" value="UniProtKB-ARBA"/>
</dbReference>
<dbReference type="RefSeq" id="WP_127096895.1">
    <property type="nucleotide sequence ID" value="NZ_CP031423.1"/>
</dbReference>
<reference evidence="2 3" key="1">
    <citation type="submission" date="2018-08" db="EMBL/GenBank/DDBJ databases">
        <title>Microbacterium lemovicicum sp. nov., a bacterium isolated from a natural uranium-rich soil.</title>
        <authorList>
            <person name="ORTET P."/>
        </authorList>
    </citation>
    <scope>NUCLEOTIDE SEQUENCE [LARGE SCALE GENOMIC DNA]</scope>
    <source>
        <strain evidence="2 3">Viu22</strain>
    </source>
</reference>